<dbReference type="InterPro" id="IPR007197">
    <property type="entry name" value="rSAM"/>
</dbReference>
<keyword evidence="3" id="KW-0479">Metal-binding</keyword>
<dbReference type="PROSITE" id="PS51257">
    <property type="entry name" value="PROKAR_LIPOPROTEIN"/>
    <property type="match status" value="1"/>
</dbReference>
<dbReference type="Proteomes" id="UP000000378">
    <property type="component" value="Chromosome"/>
</dbReference>
<keyword evidence="2" id="KW-0949">S-adenosyl-L-methionine</keyword>
<dbReference type="STRING" id="643648.Slip_2063"/>
<dbReference type="SFLD" id="SFLDG01082">
    <property type="entry name" value="B12-binding_domain_containing"/>
    <property type="match status" value="1"/>
</dbReference>
<dbReference type="RefSeq" id="WP_013176212.1">
    <property type="nucleotide sequence ID" value="NC_014220.1"/>
</dbReference>
<sequence>MRYEGVVYRPPSEANSLLIQATIGCPHNKCTFCSMYKGTKFRIRPVEEIKADLRMAKIYYGDWIKSIFFPDGNTIIMKTKDLVEIFSYARQLFPFLERITVYGSARFVDKKSLEDLIALKEAGLSRIHMGMESGDDTVLSRICKGTTSDQIISAGLKLKQAGVELSEYYLVGIGGPELSEQHAINSARVLNQFIPDFIRFRTYQPVQNSPLYEQYISGEFELLTPHQALQEIRLLIENLDCPGTMVTSDHVSNYWNITGRLPQDREAMLQEIDYALTIPESTLRPAPITHL</sequence>
<evidence type="ECO:0000256" key="2">
    <source>
        <dbReference type="ARBA" id="ARBA00022691"/>
    </source>
</evidence>
<dbReference type="SFLD" id="SFLDG01095">
    <property type="entry name" value="Uncharacterised_Radical_SAM_Su"/>
    <property type="match status" value="1"/>
</dbReference>
<dbReference type="GO" id="GO:0046872">
    <property type="term" value="F:metal ion binding"/>
    <property type="evidence" value="ECO:0007669"/>
    <property type="project" value="UniProtKB-KW"/>
</dbReference>
<dbReference type="AlphaFoldDB" id="D7CIT2"/>
<evidence type="ECO:0000256" key="1">
    <source>
        <dbReference type="ARBA" id="ARBA00001966"/>
    </source>
</evidence>
<dbReference type="PANTHER" id="PTHR43409">
    <property type="entry name" value="ANAEROBIC MAGNESIUM-PROTOPORPHYRIN IX MONOMETHYL ESTER CYCLASE-RELATED"/>
    <property type="match status" value="1"/>
</dbReference>
<dbReference type="SUPFAM" id="SSF102114">
    <property type="entry name" value="Radical SAM enzymes"/>
    <property type="match status" value="1"/>
</dbReference>
<dbReference type="SFLD" id="SFLDS00029">
    <property type="entry name" value="Radical_SAM"/>
    <property type="match status" value="1"/>
</dbReference>
<dbReference type="InterPro" id="IPR051198">
    <property type="entry name" value="BchE-like"/>
</dbReference>
<keyword evidence="8" id="KW-1185">Reference proteome</keyword>
<dbReference type="HOGENOM" id="CLU_044464_1_0_9"/>
<comment type="cofactor">
    <cofactor evidence="1">
        <name>[4Fe-4S] cluster</name>
        <dbReference type="ChEBI" id="CHEBI:49883"/>
    </cofactor>
</comment>
<dbReference type="CDD" id="cd01335">
    <property type="entry name" value="Radical_SAM"/>
    <property type="match status" value="1"/>
</dbReference>
<dbReference type="PROSITE" id="PS51918">
    <property type="entry name" value="RADICAL_SAM"/>
    <property type="match status" value="1"/>
</dbReference>
<evidence type="ECO:0000256" key="5">
    <source>
        <dbReference type="ARBA" id="ARBA00023014"/>
    </source>
</evidence>
<dbReference type="PANTHER" id="PTHR43409:SF4">
    <property type="entry name" value="RADICAL SAM SUPERFAMILY PROTEIN"/>
    <property type="match status" value="1"/>
</dbReference>
<dbReference type="InterPro" id="IPR006638">
    <property type="entry name" value="Elp3/MiaA/NifB-like_rSAM"/>
</dbReference>
<organism evidence="7 8">
    <name type="scientific">Syntrophothermus lipocalidus (strain DSM 12680 / TGB-C1)</name>
    <dbReference type="NCBI Taxonomy" id="643648"/>
    <lineage>
        <taxon>Bacteria</taxon>
        <taxon>Bacillati</taxon>
        <taxon>Bacillota</taxon>
        <taxon>Clostridia</taxon>
        <taxon>Eubacteriales</taxon>
        <taxon>Syntrophomonadaceae</taxon>
        <taxon>Syntrophothermus</taxon>
    </lineage>
</organism>
<evidence type="ECO:0000313" key="7">
    <source>
        <dbReference type="EMBL" id="ADI02810.1"/>
    </source>
</evidence>
<dbReference type="EMBL" id="CP002048">
    <property type="protein sequence ID" value="ADI02810.1"/>
    <property type="molecule type" value="Genomic_DNA"/>
</dbReference>
<feature type="domain" description="Radical SAM core" evidence="6">
    <location>
        <begin position="9"/>
        <end position="242"/>
    </location>
</feature>
<reference evidence="7 8" key="2">
    <citation type="journal article" date="2010" name="Stand. Genomic Sci.">
        <title>Complete genome sequence of Syntrophothermus lipocalidus type strain (TGB-C1).</title>
        <authorList>
            <person name="Djao O.D."/>
            <person name="Zhang X."/>
            <person name="Lucas S."/>
            <person name="Lapidus A."/>
            <person name="Del Rio T.G."/>
            <person name="Nolan M."/>
            <person name="Tice H."/>
            <person name="Cheng J.F."/>
            <person name="Han C."/>
            <person name="Tapia R."/>
            <person name="Goodwin L."/>
            <person name="Pitluck S."/>
            <person name="Liolios K."/>
            <person name="Ivanova N."/>
            <person name="Mavromatis K."/>
            <person name="Mikhailova N."/>
            <person name="Ovchinnikova G."/>
            <person name="Pati A."/>
            <person name="Brambilla E."/>
            <person name="Chen A."/>
            <person name="Palaniappan K."/>
            <person name="Land M."/>
            <person name="Hauser L."/>
            <person name="Chang Y.J."/>
            <person name="Jeffries C.D."/>
            <person name="Rohde M."/>
            <person name="Sikorski J."/>
            <person name="Spring S."/>
            <person name="Goker M."/>
            <person name="Detter J.C."/>
            <person name="Woyke T."/>
            <person name="Bristow J."/>
            <person name="Eisen J.A."/>
            <person name="Markowitz V."/>
            <person name="Hugenholtz P."/>
            <person name="Kyrpides N.C."/>
            <person name="Klenk H.P."/>
        </authorList>
    </citation>
    <scope>NUCLEOTIDE SEQUENCE [LARGE SCALE GENOMIC DNA]</scope>
    <source>
        <strain evidence="8">DSM 12680 / TGB-C1</strain>
    </source>
</reference>
<dbReference type="KEGG" id="slp:Slip_2063"/>
<dbReference type="Gene3D" id="3.20.20.70">
    <property type="entry name" value="Aldolase class I"/>
    <property type="match status" value="1"/>
</dbReference>
<dbReference type="GO" id="GO:0051536">
    <property type="term" value="F:iron-sulfur cluster binding"/>
    <property type="evidence" value="ECO:0007669"/>
    <property type="project" value="UniProtKB-KW"/>
</dbReference>
<keyword evidence="4" id="KW-0408">Iron</keyword>
<dbReference type="eggNOG" id="COG1032">
    <property type="taxonomic scope" value="Bacteria"/>
</dbReference>
<evidence type="ECO:0000256" key="4">
    <source>
        <dbReference type="ARBA" id="ARBA00023004"/>
    </source>
</evidence>
<keyword evidence="5" id="KW-0411">Iron-sulfur</keyword>
<dbReference type="GO" id="GO:0003824">
    <property type="term" value="F:catalytic activity"/>
    <property type="evidence" value="ECO:0007669"/>
    <property type="project" value="InterPro"/>
</dbReference>
<dbReference type="OrthoDB" id="9777636at2"/>
<dbReference type="InterPro" id="IPR058240">
    <property type="entry name" value="rSAM_sf"/>
</dbReference>
<reference evidence="8" key="1">
    <citation type="journal article" date="2010" name="Stand. Genomic Sci.">
        <title>Complete genome sequence of Syntrophothermus lipocalidus type strain (TGB-C1T).</title>
        <authorList>
            <consortium name="US DOE Joint Genome Institute (JGI-PGF)"/>
            <person name="Djao O."/>
            <person name="Zhang X."/>
            <person name="Lucas S."/>
            <person name="Lapidus A."/>
            <person name="Glavina Del Rio T."/>
            <person name="Nolan M."/>
            <person name="Tice H."/>
            <person name="Cheng J."/>
            <person name="Han C."/>
            <person name="Tapia R."/>
            <person name="Goodwin L."/>
            <person name="Pitluck S."/>
            <person name="Liolios K."/>
            <person name="Ivanova N."/>
            <person name="Mavromatis K."/>
            <person name="Mikhailova N."/>
            <person name="Ovchinnikova G."/>
            <person name="Pati A."/>
            <person name="Brambilla E."/>
            <person name="Chen A."/>
            <person name="Palaniappan K."/>
            <person name="Land M."/>
            <person name="Hauser L."/>
            <person name="Chang Y."/>
            <person name="Jeffries C."/>
            <person name="Rohde M."/>
            <person name="Sikorski J."/>
            <person name="Spring S."/>
            <person name="Goker M."/>
            <person name="Detter J."/>
            <person name="Woyke T."/>
            <person name="Bristow J."/>
            <person name="Eisen J."/>
            <person name="Markowitz V."/>
            <person name="Hugenholtz P."/>
            <person name="Kyrpides N."/>
            <person name="Klenk H."/>
        </authorList>
    </citation>
    <scope>NUCLEOTIDE SEQUENCE [LARGE SCALE GENOMIC DNA]</scope>
    <source>
        <strain evidence="8">DSM 12680 / TGB-C1</strain>
    </source>
</reference>
<gene>
    <name evidence="7" type="ordered locus">Slip_2063</name>
</gene>
<evidence type="ECO:0000256" key="3">
    <source>
        <dbReference type="ARBA" id="ARBA00022723"/>
    </source>
</evidence>
<name>D7CIT2_SYNLT</name>
<dbReference type="InterPro" id="IPR013785">
    <property type="entry name" value="Aldolase_TIM"/>
</dbReference>
<dbReference type="Pfam" id="PF04055">
    <property type="entry name" value="Radical_SAM"/>
    <property type="match status" value="1"/>
</dbReference>
<accession>D7CIT2</accession>
<protein>
    <submittedName>
        <fullName evidence="7">Radical SAM domain protein</fullName>
    </submittedName>
</protein>
<evidence type="ECO:0000259" key="6">
    <source>
        <dbReference type="PROSITE" id="PS51918"/>
    </source>
</evidence>
<proteinExistence type="predicted"/>
<evidence type="ECO:0000313" key="8">
    <source>
        <dbReference type="Proteomes" id="UP000000378"/>
    </source>
</evidence>
<dbReference type="SMART" id="SM00729">
    <property type="entry name" value="Elp3"/>
    <property type="match status" value="1"/>
</dbReference>